<reference evidence="3" key="1">
    <citation type="submission" date="2023-06" db="EMBL/GenBank/DDBJ databases">
        <title>Genome sequence of Nocardioides sp. SOB44.</title>
        <authorList>
            <person name="Zhang G."/>
        </authorList>
    </citation>
    <scope>NUCLEOTIDE SEQUENCE</scope>
    <source>
        <strain evidence="3">SOB44</strain>
    </source>
</reference>
<keyword evidence="2" id="KW-0812">Transmembrane</keyword>
<feature type="transmembrane region" description="Helical" evidence="2">
    <location>
        <begin position="6"/>
        <end position="25"/>
    </location>
</feature>
<feature type="transmembrane region" description="Helical" evidence="2">
    <location>
        <begin position="65"/>
        <end position="95"/>
    </location>
</feature>
<organism evidence="3 4">
    <name type="scientific">Nocardioides cremeus</name>
    <dbReference type="NCBI Taxonomy" id="3058044"/>
    <lineage>
        <taxon>Bacteria</taxon>
        <taxon>Bacillati</taxon>
        <taxon>Actinomycetota</taxon>
        <taxon>Actinomycetes</taxon>
        <taxon>Propionibacteriales</taxon>
        <taxon>Nocardioidaceae</taxon>
        <taxon>Nocardioides</taxon>
    </lineage>
</organism>
<name>A0ABT8TYZ3_9ACTN</name>
<keyword evidence="2" id="KW-1133">Transmembrane helix</keyword>
<protein>
    <recommendedName>
        <fullName evidence="5">Cellulose synthase</fullName>
    </recommendedName>
</protein>
<proteinExistence type="predicted"/>
<evidence type="ECO:0008006" key="5">
    <source>
        <dbReference type="Google" id="ProtNLM"/>
    </source>
</evidence>
<sequence length="154" mass="16155">MDEAAWTALAITLTVVGGLVTVWAWRRRGAVPAMRAAALTLLVPAAYLTGTLEMFTRIVDAVGDWAFGLVLSPVVWIGAALAGTSVLLLVGAGLLDRRSGSRRVGRARRDELASPEAPAPADKGNKGNKGNKGKPAIDDDLADIEALLRKRGIS</sequence>
<keyword evidence="2" id="KW-0472">Membrane</keyword>
<dbReference type="Proteomes" id="UP001168363">
    <property type="component" value="Unassembled WGS sequence"/>
</dbReference>
<evidence type="ECO:0000313" key="3">
    <source>
        <dbReference type="EMBL" id="MDO3397562.1"/>
    </source>
</evidence>
<dbReference type="EMBL" id="JAULSC010000022">
    <property type="protein sequence ID" value="MDO3397562.1"/>
    <property type="molecule type" value="Genomic_DNA"/>
</dbReference>
<evidence type="ECO:0000313" key="4">
    <source>
        <dbReference type="Proteomes" id="UP001168363"/>
    </source>
</evidence>
<keyword evidence="4" id="KW-1185">Reference proteome</keyword>
<dbReference type="RefSeq" id="WP_302709764.1">
    <property type="nucleotide sequence ID" value="NZ_JAULSC010000022.1"/>
</dbReference>
<feature type="transmembrane region" description="Helical" evidence="2">
    <location>
        <begin position="37"/>
        <end position="59"/>
    </location>
</feature>
<evidence type="ECO:0000256" key="1">
    <source>
        <dbReference type="SAM" id="MobiDB-lite"/>
    </source>
</evidence>
<comment type="caution">
    <text evidence="3">The sequence shown here is derived from an EMBL/GenBank/DDBJ whole genome shotgun (WGS) entry which is preliminary data.</text>
</comment>
<feature type="region of interest" description="Disordered" evidence="1">
    <location>
        <begin position="98"/>
        <end position="137"/>
    </location>
</feature>
<gene>
    <name evidence="3" type="ORF">QWJ41_17680</name>
</gene>
<evidence type="ECO:0000256" key="2">
    <source>
        <dbReference type="SAM" id="Phobius"/>
    </source>
</evidence>
<accession>A0ABT8TYZ3</accession>